<dbReference type="Gene3D" id="2.40.10.120">
    <property type="match status" value="1"/>
</dbReference>
<dbReference type="RefSeq" id="WP_129006434.1">
    <property type="nucleotide sequence ID" value="NZ_SDHZ01000006.1"/>
</dbReference>
<dbReference type="InterPro" id="IPR009003">
    <property type="entry name" value="Peptidase_S1_PA"/>
</dbReference>
<evidence type="ECO:0000256" key="2">
    <source>
        <dbReference type="ARBA" id="ARBA00022801"/>
    </source>
</evidence>
<keyword evidence="3" id="KW-0472">Membrane</keyword>
<dbReference type="SUPFAM" id="SSF50494">
    <property type="entry name" value="Trypsin-like serine proteases"/>
    <property type="match status" value="1"/>
</dbReference>
<keyword evidence="3" id="KW-1133">Transmembrane helix</keyword>
<keyword evidence="2" id="KW-0378">Hydrolase</keyword>
<evidence type="ECO:0000256" key="3">
    <source>
        <dbReference type="SAM" id="Phobius"/>
    </source>
</evidence>
<dbReference type="EMBL" id="SDHZ01000006">
    <property type="protein sequence ID" value="RXK80556.1"/>
    <property type="molecule type" value="Genomic_DNA"/>
</dbReference>
<evidence type="ECO:0000313" key="4">
    <source>
        <dbReference type="EMBL" id="RXK80556.1"/>
    </source>
</evidence>
<dbReference type="AlphaFoldDB" id="A0A4Q1D0W4"/>
<dbReference type="PANTHER" id="PTHR43343">
    <property type="entry name" value="PEPTIDASE S12"/>
    <property type="match status" value="1"/>
</dbReference>
<comment type="caution">
    <text evidence="4">The sequence shown here is derived from an EMBL/GenBank/DDBJ whole genome shotgun (WGS) entry which is preliminary data.</text>
</comment>
<sequence>MEDVMLLEAIEQYLGGQMSPAEREEFELLRKNTPEVDQMVVEHKLFLHQMDQYESHRSLKLALHDAHTRLLNKGDINEGLEIRPQGKLVQFWNKYRRVTGIAASIACITALLISWLVNAFSPGVNNSRLQELSRAVEQIKQNQQVQGSKLSEVASKIPGDVVLKGGGSAFLIDTKGFLVTNAHVLKDAEAIVVINQKKEYSAKVIYADQDKDLAILKIDDKDFKSYGKLPYGIKKGSSDLGEELFTMGYPRNDIVYNMGYLSARTGFEGDTATFQLSLSANPGNSGGPVFNKNGEIIGVISTREKQSEGVVFAIKSKSIYKLIDELKKSDTTATGRIDTVVRKIRIPASSSLKGVDRQQQLAEIEDCVFLVNVYKK</sequence>
<organism evidence="4 5">
    <name type="scientific">Filimonas effusa</name>
    <dbReference type="NCBI Taxonomy" id="2508721"/>
    <lineage>
        <taxon>Bacteria</taxon>
        <taxon>Pseudomonadati</taxon>
        <taxon>Bacteroidota</taxon>
        <taxon>Chitinophagia</taxon>
        <taxon>Chitinophagales</taxon>
        <taxon>Chitinophagaceae</taxon>
        <taxon>Filimonas</taxon>
    </lineage>
</organism>
<dbReference type="GO" id="GO:0004252">
    <property type="term" value="F:serine-type endopeptidase activity"/>
    <property type="evidence" value="ECO:0007669"/>
    <property type="project" value="InterPro"/>
</dbReference>
<gene>
    <name evidence="4" type="ORF">ESB13_23260</name>
</gene>
<dbReference type="Pfam" id="PF13365">
    <property type="entry name" value="Trypsin_2"/>
    <property type="match status" value="1"/>
</dbReference>
<name>A0A4Q1D0W4_9BACT</name>
<protein>
    <submittedName>
        <fullName evidence="4">Serine protease</fullName>
    </submittedName>
</protein>
<evidence type="ECO:0000256" key="1">
    <source>
        <dbReference type="ARBA" id="ARBA00022670"/>
    </source>
</evidence>
<dbReference type="PANTHER" id="PTHR43343:SF3">
    <property type="entry name" value="PROTEASE DO-LIKE 8, CHLOROPLASTIC"/>
    <property type="match status" value="1"/>
</dbReference>
<dbReference type="Proteomes" id="UP000290545">
    <property type="component" value="Unassembled WGS sequence"/>
</dbReference>
<dbReference type="InterPro" id="IPR051201">
    <property type="entry name" value="Chloro_Bact_Ser_Proteases"/>
</dbReference>
<dbReference type="InterPro" id="IPR001940">
    <property type="entry name" value="Peptidase_S1C"/>
</dbReference>
<dbReference type="OrthoDB" id="9766361at2"/>
<keyword evidence="1 4" id="KW-0645">Protease</keyword>
<feature type="transmembrane region" description="Helical" evidence="3">
    <location>
        <begin position="98"/>
        <end position="117"/>
    </location>
</feature>
<keyword evidence="5" id="KW-1185">Reference proteome</keyword>
<accession>A0A4Q1D0W4</accession>
<reference evidence="4 5" key="1">
    <citation type="submission" date="2019-01" db="EMBL/GenBank/DDBJ databases">
        <title>Filimonas sp. strain TTM-71.</title>
        <authorList>
            <person name="Chen W.-M."/>
        </authorList>
    </citation>
    <scope>NUCLEOTIDE SEQUENCE [LARGE SCALE GENOMIC DNA]</scope>
    <source>
        <strain evidence="4 5">TTM-71</strain>
    </source>
</reference>
<keyword evidence="3" id="KW-0812">Transmembrane</keyword>
<proteinExistence type="predicted"/>
<dbReference type="GO" id="GO:0006508">
    <property type="term" value="P:proteolysis"/>
    <property type="evidence" value="ECO:0007669"/>
    <property type="project" value="UniProtKB-KW"/>
</dbReference>
<dbReference type="PRINTS" id="PR00834">
    <property type="entry name" value="PROTEASES2C"/>
</dbReference>
<evidence type="ECO:0000313" key="5">
    <source>
        <dbReference type="Proteomes" id="UP000290545"/>
    </source>
</evidence>